<sequence length="188" mass="20819">MPSAGSGRKAPPPLYTPEQRKRRDETHWTLVQGILAPTQFLVFIISTWLVVRYLQTGEGLFWAHASIVLKTLILYTIMVTGAIWEKVVFGHYLFAKQFFWEDVVSMAVIALHTIYMASLFVAFLTVEQQMYLALVAYAIYVINAAQFILKLRAARLGEAAAKAQAATSASAENPPMGTSASTGSETRT</sequence>
<reference evidence="3 4" key="1">
    <citation type="submission" date="2017-01" db="EMBL/GenBank/DDBJ databases">
        <authorList>
            <person name="Mah S.A."/>
            <person name="Swanson W.J."/>
            <person name="Moy G.W."/>
            <person name="Vacquier V.D."/>
        </authorList>
    </citation>
    <scope>NUCLEOTIDE SEQUENCE [LARGE SCALE GENOMIC DNA]</scope>
    <source>
        <strain evidence="3 4">M9</strain>
    </source>
</reference>
<accession>A0A1R3VLV5</accession>
<keyword evidence="4" id="KW-1185">Reference proteome</keyword>
<proteinExistence type="predicted"/>
<evidence type="ECO:0000313" key="4">
    <source>
        <dbReference type="Proteomes" id="UP000223759"/>
    </source>
</evidence>
<dbReference type="GO" id="GO:0019685">
    <property type="term" value="P:photosynthesis, dark reaction"/>
    <property type="evidence" value="ECO:0007669"/>
    <property type="project" value="InterPro"/>
</dbReference>
<dbReference type="STRING" id="233100.SAMN05216526_0019"/>
<feature type="transmembrane region" description="Helical" evidence="2">
    <location>
        <begin position="28"/>
        <end position="49"/>
    </location>
</feature>
<dbReference type="Pfam" id="PF07284">
    <property type="entry name" value="BCHF"/>
    <property type="match status" value="1"/>
</dbReference>
<dbReference type="RefSeq" id="WP_076753876.1">
    <property type="nucleotide sequence ID" value="NZ_CP023018.1"/>
</dbReference>
<feature type="region of interest" description="Disordered" evidence="1">
    <location>
        <begin position="165"/>
        <end position="188"/>
    </location>
</feature>
<dbReference type="GO" id="GO:0016836">
    <property type="term" value="F:hydro-lyase activity"/>
    <property type="evidence" value="ECO:0007669"/>
    <property type="project" value="InterPro"/>
</dbReference>
<dbReference type="InterPro" id="IPR009905">
    <property type="entry name" value="BCHF"/>
</dbReference>
<keyword evidence="2" id="KW-0472">Membrane</keyword>
<feature type="transmembrane region" description="Helical" evidence="2">
    <location>
        <begin position="130"/>
        <end position="149"/>
    </location>
</feature>
<feature type="region of interest" description="Disordered" evidence="1">
    <location>
        <begin position="1"/>
        <end position="21"/>
    </location>
</feature>
<gene>
    <name evidence="3" type="ORF">SAMN05216526_0019</name>
</gene>
<dbReference type="EMBL" id="FTPK01000001">
    <property type="protein sequence ID" value="SIT65571.1"/>
    <property type="molecule type" value="Genomic_DNA"/>
</dbReference>
<keyword evidence="2" id="KW-0812">Transmembrane</keyword>
<feature type="compositionally biased region" description="Polar residues" evidence="1">
    <location>
        <begin position="176"/>
        <end position="188"/>
    </location>
</feature>
<keyword evidence="2" id="KW-1133">Transmembrane helix</keyword>
<dbReference type="Proteomes" id="UP000223759">
    <property type="component" value="Unassembled WGS sequence"/>
</dbReference>
<protein>
    <submittedName>
        <fullName evidence="3">3-vinyl bacteriochlorophyllide hydratase</fullName>
    </submittedName>
</protein>
<evidence type="ECO:0000256" key="1">
    <source>
        <dbReference type="SAM" id="MobiDB-lite"/>
    </source>
</evidence>
<dbReference type="NCBIfam" id="TIGR02020">
    <property type="entry name" value="BchF"/>
    <property type="match status" value="1"/>
</dbReference>
<evidence type="ECO:0000256" key="2">
    <source>
        <dbReference type="SAM" id="Phobius"/>
    </source>
</evidence>
<dbReference type="OrthoDB" id="8562352at2"/>
<dbReference type="GO" id="GO:0030494">
    <property type="term" value="P:bacteriochlorophyll biosynthetic process"/>
    <property type="evidence" value="ECO:0007669"/>
    <property type="project" value="InterPro"/>
</dbReference>
<organism evidence="3 4">
    <name type="scientific">Ectothiorhodosinus mongolicus</name>
    <dbReference type="NCBI Taxonomy" id="233100"/>
    <lineage>
        <taxon>Bacteria</taxon>
        <taxon>Pseudomonadati</taxon>
        <taxon>Pseudomonadota</taxon>
        <taxon>Gammaproteobacteria</taxon>
        <taxon>Chromatiales</taxon>
        <taxon>Ectothiorhodospiraceae</taxon>
        <taxon>Ectothiorhodosinus</taxon>
    </lineage>
</organism>
<dbReference type="AlphaFoldDB" id="A0A1R3VLV5"/>
<name>A0A1R3VLV5_9GAMM</name>
<feature type="transmembrane region" description="Helical" evidence="2">
    <location>
        <begin position="61"/>
        <end position="83"/>
    </location>
</feature>
<evidence type="ECO:0000313" key="3">
    <source>
        <dbReference type="EMBL" id="SIT65571.1"/>
    </source>
</evidence>
<feature type="transmembrane region" description="Helical" evidence="2">
    <location>
        <begin position="103"/>
        <end position="124"/>
    </location>
</feature>